<dbReference type="PANTHER" id="PTHR35317">
    <property type="entry name" value="OS04G0629600 PROTEIN"/>
    <property type="match status" value="1"/>
</dbReference>
<dbReference type="Gene3D" id="4.10.60.10">
    <property type="entry name" value="Zinc finger, CCHC-type"/>
    <property type="match status" value="1"/>
</dbReference>
<keyword evidence="1" id="KW-0479">Metal-binding</keyword>
<evidence type="ECO:0000313" key="4">
    <source>
        <dbReference type="EMBL" id="KAD6794630.1"/>
    </source>
</evidence>
<dbReference type="PROSITE" id="PS50158">
    <property type="entry name" value="ZF_CCHC"/>
    <property type="match status" value="1"/>
</dbReference>
<feature type="region of interest" description="Disordered" evidence="2">
    <location>
        <begin position="1"/>
        <end position="21"/>
    </location>
</feature>
<name>A0A5N6PNC7_9ASTR</name>
<proteinExistence type="predicted"/>
<dbReference type="SUPFAM" id="SSF57756">
    <property type="entry name" value="Retrovirus zinc finger-like domains"/>
    <property type="match status" value="1"/>
</dbReference>
<feature type="region of interest" description="Disordered" evidence="2">
    <location>
        <begin position="201"/>
        <end position="273"/>
    </location>
</feature>
<dbReference type="EMBL" id="SZYD01000003">
    <property type="protein sequence ID" value="KAD6794630.1"/>
    <property type="molecule type" value="Genomic_DNA"/>
</dbReference>
<dbReference type="Pfam" id="PF14223">
    <property type="entry name" value="Retrotran_gag_2"/>
    <property type="match status" value="1"/>
</dbReference>
<dbReference type="OrthoDB" id="5378265at2759"/>
<reference evidence="4 5" key="1">
    <citation type="submission" date="2019-05" db="EMBL/GenBank/DDBJ databases">
        <title>Mikania micrantha, genome provides insights into the molecular mechanism of rapid growth.</title>
        <authorList>
            <person name="Liu B."/>
        </authorList>
    </citation>
    <scope>NUCLEOTIDE SEQUENCE [LARGE SCALE GENOMIC DNA]</scope>
    <source>
        <strain evidence="4">NLD-2019</strain>
        <tissue evidence="4">Leaf</tissue>
    </source>
</reference>
<keyword evidence="1" id="KW-0862">Zinc</keyword>
<evidence type="ECO:0000313" key="5">
    <source>
        <dbReference type="Proteomes" id="UP000326396"/>
    </source>
</evidence>
<evidence type="ECO:0000256" key="1">
    <source>
        <dbReference type="PROSITE-ProRule" id="PRU00047"/>
    </source>
</evidence>
<dbReference type="PANTHER" id="PTHR35317:SF44">
    <property type="entry name" value="RNA-DIRECTED DNA POLYMERASE"/>
    <property type="match status" value="1"/>
</dbReference>
<dbReference type="AlphaFoldDB" id="A0A5N6PNC7"/>
<gene>
    <name evidence="4" type="ORF">E3N88_05526</name>
</gene>
<dbReference type="InterPro" id="IPR001878">
    <property type="entry name" value="Znf_CCHC"/>
</dbReference>
<dbReference type="InterPro" id="IPR036875">
    <property type="entry name" value="Znf_CCHC_sf"/>
</dbReference>
<evidence type="ECO:0000259" key="3">
    <source>
        <dbReference type="PROSITE" id="PS50158"/>
    </source>
</evidence>
<comment type="caution">
    <text evidence="4">The sequence shown here is derived from an EMBL/GenBank/DDBJ whole genome shotgun (WGS) entry which is preliminary data.</text>
</comment>
<sequence length="363" mass="40956">MAEGGGVRTGTPTREPSAPSLQCPMLNKTNYTIWTMRLRAIFNVHGVWDQIEPGTTIDAKKNHMAIALLFQSVPEEQLLQIGNLTTAKEMWEALKSQHLGADRVREARLQTLMSDFEALKMKENSTVDDFTIMISGLASKSSALGAFIDEQKMVKKFLNGLPRKFIHMVASIEQMVDLKTITFDDVVGRLKAYEERIKDEDVQESNQGKLMFHKNQPSCSSKPQTSYQQGLQQRAKGKQPLGARSKEKGTSSYQPKKTPDGNKNEENHKQKKDRSKIMCYRCDKLGHFASVCLDRKQAIHQANLNETEDLDPALFMAEALFTIEPASAPLLLNEEKIIPSNYERDVCEEEAWYLDNGASNHMT</sequence>
<keyword evidence="5" id="KW-1185">Reference proteome</keyword>
<protein>
    <recommendedName>
        <fullName evidence="3">CCHC-type domain-containing protein</fullName>
    </recommendedName>
</protein>
<feature type="domain" description="CCHC-type" evidence="3">
    <location>
        <begin position="279"/>
        <end position="292"/>
    </location>
</feature>
<keyword evidence="1" id="KW-0863">Zinc-finger</keyword>
<feature type="compositionally biased region" description="Basic and acidic residues" evidence="2">
    <location>
        <begin position="257"/>
        <end position="268"/>
    </location>
</feature>
<dbReference type="GO" id="GO:0008270">
    <property type="term" value="F:zinc ion binding"/>
    <property type="evidence" value="ECO:0007669"/>
    <property type="project" value="UniProtKB-KW"/>
</dbReference>
<evidence type="ECO:0000256" key="2">
    <source>
        <dbReference type="SAM" id="MobiDB-lite"/>
    </source>
</evidence>
<organism evidence="4 5">
    <name type="scientific">Mikania micrantha</name>
    <name type="common">bitter vine</name>
    <dbReference type="NCBI Taxonomy" id="192012"/>
    <lineage>
        <taxon>Eukaryota</taxon>
        <taxon>Viridiplantae</taxon>
        <taxon>Streptophyta</taxon>
        <taxon>Embryophyta</taxon>
        <taxon>Tracheophyta</taxon>
        <taxon>Spermatophyta</taxon>
        <taxon>Magnoliopsida</taxon>
        <taxon>eudicotyledons</taxon>
        <taxon>Gunneridae</taxon>
        <taxon>Pentapetalae</taxon>
        <taxon>asterids</taxon>
        <taxon>campanulids</taxon>
        <taxon>Asterales</taxon>
        <taxon>Asteraceae</taxon>
        <taxon>Asteroideae</taxon>
        <taxon>Heliantheae alliance</taxon>
        <taxon>Eupatorieae</taxon>
        <taxon>Mikania</taxon>
    </lineage>
</organism>
<dbReference type="Proteomes" id="UP000326396">
    <property type="component" value="Linkage Group LG11"/>
</dbReference>
<dbReference type="GO" id="GO:0003676">
    <property type="term" value="F:nucleic acid binding"/>
    <property type="evidence" value="ECO:0007669"/>
    <property type="project" value="InterPro"/>
</dbReference>
<accession>A0A5N6PNC7</accession>
<feature type="compositionally biased region" description="Polar residues" evidence="2">
    <location>
        <begin position="215"/>
        <end position="232"/>
    </location>
</feature>